<comment type="caution">
    <text evidence="2">The sequence shown here is derived from an EMBL/GenBank/DDBJ whole genome shotgun (WGS) entry which is preliminary data.</text>
</comment>
<proteinExistence type="predicted"/>
<feature type="region of interest" description="Disordered" evidence="1">
    <location>
        <begin position="1"/>
        <end position="27"/>
    </location>
</feature>
<dbReference type="Proteomes" id="UP000241769">
    <property type="component" value="Unassembled WGS sequence"/>
</dbReference>
<evidence type="ECO:0000313" key="3">
    <source>
        <dbReference type="Proteomes" id="UP000241769"/>
    </source>
</evidence>
<dbReference type="EMBL" id="MDYQ01000133">
    <property type="protein sequence ID" value="PRP80986.1"/>
    <property type="molecule type" value="Genomic_DNA"/>
</dbReference>
<protein>
    <submittedName>
        <fullName evidence="2">Uncharacterized protein</fullName>
    </submittedName>
</protein>
<keyword evidence="3" id="KW-1185">Reference proteome</keyword>
<dbReference type="InParanoid" id="A0A2P6NAK7"/>
<name>A0A2P6NAK7_9EUKA</name>
<organism evidence="2 3">
    <name type="scientific">Planoprotostelium fungivorum</name>
    <dbReference type="NCBI Taxonomy" id="1890364"/>
    <lineage>
        <taxon>Eukaryota</taxon>
        <taxon>Amoebozoa</taxon>
        <taxon>Evosea</taxon>
        <taxon>Variosea</taxon>
        <taxon>Cavosteliida</taxon>
        <taxon>Cavosteliaceae</taxon>
        <taxon>Planoprotostelium</taxon>
    </lineage>
</organism>
<sequence length="64" mass="7046">MKHQLAPSQQSTTEDQHSGVDTALVQQDPMSSSLDALSHSRLLHGTCMDLLRSAEWSVVENRAI</sequence>
<evidence type="ECO:0000313" key="2">
    <source>
        <dbReference type="EMBL" id="PRP80986.1"/>
    </source>
</evidence>
<evidence type="ECO:0000256" key="1">
    <source>
        <dbReference type="SAM" id="MobiDB-lite"/>
    </source>
</evidence>
<reference evidence="2 3" key="1">
    <citation type="journal article" date="2018" name="Genome Biol. Evol.">
        <title>Multiple Roots of Fruiting Body Formation in Amoebozoa.</title>
        <authorList>
            <person name="Hillmann F."/>
            <person name="Forbes G."/>
            <person name="Novohradska S."/>
            <person name="Ferling I."/>
            <person name="Riege K."/>
            <person name="Groth M."/>
            <person name="Westermann M."/>
            <person name="Marz M."/>
            <person name="Spaller T."/>
            <person name="Winckler T."/>
            <person name="Schaap P."/>
            <person name="Glockner G."/>
        </authorList>
    </citation>
    <scope>NUCLEOTIDE SEQUENCE [LARGE SCALE GENOMIC DNA]</scope>
    <source>
        <strain evidence="2 3">Jena</strain>
    </source>
</reference>
<feature type="compositionally biased region" description="Polar residues" evidence="1">
    <location>
        <begin position="1"/>
        <end position="13"/>
    </location>
</feature>
<gene>
    <name evidence="2" type="ORF">PROFUN_11100</name>
</gene>
<dbReference type="AlphaFoldDB" id="A0A2P6NAK7"/>
<accession>A0A2P6NAK7</accession>